<feature type="coiled-coil region" evidence="1">
    <location>
        <begin position="46"/>
        <end position="73"/>
    </location>
</feature>
<name>A0ABQ4R4V9_9HYPH</name>
<gene>
    <name evidence="2" type="ORF">OPKNFCMD_5238</name>
</gene>
<evidence type="ECO:0008006" key="4">
    <source>
        <dbReference type="Google" id="ProtNLM"/>
    </source>
</evidence>
<dbReference type="EMBL" id="BPQH01000019">
    <property type="protein sequence ID" value="GJD52472.1"/>
    <property type="molecule type" value="Genomic_DNA"/>
</dbReference>
<evidence type="ECO:0000313" key="3">
    <source>
        <dbReference type="Proteomes" id="UP001055167"/>
    </source>
</evidence>
<accession>A0ABQ4R4V9</accession>
<organism evidence="2 3">
    <name type="scientific">Methylobacterium crusticola</name>
    <dbReference type="NCBI Taxonomy" id="1697972"/>
    <lineage>
        <taxon>Bacteria</taxon>
        <taxon>Pseudomonadati</taxon>
        <taxon>Pseudomonadota</taxon>
        <taxon>Alphaproteobacteria</taxon>
        <taxon>Hyphomicrobiales</taxon>
        <taxon>Methylobacteriaceae</taxon>
        <taxon>Methylobacterium</taxon>
    </lineage>
</organism>
<evidence type="ECO:0000313" key="2">
    <source>
        <dbReference type="EMBL" id="GJD52472.1"/>
    </source>
</evidence>
<protein>
    <recommendedName>
        <fullName evidence="4">DUF480 domain-containing protein</fullName>
    </recommendedName>
</protein>
<evidence type="ECO:0000256" key="1">
    <source>
        <dbReference type="SAM" id="Coils"/>
    </source>
</evidence>
<dbReference type="RefSeq" id="WP_128564973.1">
    <property type="nucleotide sequence ID" value="NZ_BPQH01000019.1"/>
</dbReference>
<keyword evidence="1" id="KW-0175">Coiled coil</keyword>
<comment type="caution">
    <text evidence="2">The sequence shown here is derived from an EMBL/GenBank/DDBJ whole genome shotgun (WGS) entry which is preliminary data.</text>
</comment>
<sequence length="73" mass="7833">MRQLGTVTLHTEPATTATPARISVAVAGPAARPDEVVYLTAQCVTLDELEGQINGLQDELDVLRAEARRVFAD</sequence>
<dbReference type="Proteomes" id="UP001055167">
    <property type="component" value="Unassembled WGS sequence"/>
</dbReference>
<proteinExistence type="predicted"/>
<keyword evidence="3" id="KW-1185">Reference proteome</keyword>
<reference evidence="2" key="1">
    <citation type="journal article" date="2021" name="Front. Microbiol.">
        <title>Comprehensive Comparative Genomics and Phenotyping of Methylobacterium Species.</title>
        <authorList>
            <person name="Alessa O."/>
            <person name="Ogura Y."/>
            <person name="Fujitani Y."/>
            <person name="Takami H."/>
            <person name="Hayashi T."/>
            <person name="Sahin N."/>
            <person name="Tani A."/>
        </authorList>
    </citation>
    <scope>NUCLEOTIDE SEQUENCE</scope>
    <source>
        <strain evidence="2">KCTC 52305</strain>
    </source>
</reference>
<reference evidence="2" key="2">
    <citation type="submission" date="2021-08" db="EMBL/GenBank/DDBJ databases">
        <authorList>
            <person name="Tani A."/>
            <person name="Ola A."/>
            <person name="Ogura Y."/>
            <person name="Katsura K."/>
            <person name="Hayashi T."/>
        </authorList>
    </citation>
    <scope>NUCLEOTIDE SEQUENCE</scope>
    <source>
        <strain evidence="2">KCTC 52305</strain>
    </source>
</reference>